<evidence type="ECO:0000256" key="4">
    <source>
        <dbReference type="ARBA" id="ARBA00022485"/>
    </source>
</evidence>
<feature type="binding site" evidence="13">
    <location>
        <position position="95"/>
    </location>
    <ligand>
        <name>[2Fe-2S] cluster</name>
        <dbReference type="ChEBI" id="CHEBI:190135"/>
    </ligand>
</feature>
<evidence type="ECO:0000313" key="16">
    <source>
        <dbReference type="Proteomes" id="UP001575181"/>
    </source>
</evidence>
<dbReference type="EC" id="2.8.1.6" evidence="3 13"/>
<feature type="binding site" evidence="13">
    <location>
        <position position="186"/>
    </location>
    <ligand>
        <name>[2Fe-2S] cluster</name>
        <dbReference type="ChEBI" id="CHEBI:190135"/>
    </ligand>
</feature>
<evidence type="ECO:0000256" key="1">
    <source>
        <dbReference type="ARBA" id="ARBA00004942"/>
    </source>
</evidence>
<dbReference type="InterPro" id="IPR024177">
    <property type="entry name" value="Biotin_synthase"/>
</dbReference>
<feature type="binding site" evidence="13">
    <location>
        <position position="51"/>
    </location>
    <ligand>
        <name>[4Fe-4S] cluster</name>
        <dbReference type="ChEBI" id="CHEBI:49883"/>
        <note>4Fe-4S-S-AdoMet</note>
    </ligand>
</feature>
<keyword evidence="9 13" id="KW-0093">Biotin biosynthesis</keyword>
<comment type="similarity">
    <text evidence="2 13">Belongs to the radical SAM superfamily. Biotin synthase family.</text>
</comment>
<dbReference type="CDD" id="cd01335">
    <property type="entry name" value="Radical_SAM"/>
    <property type="match status" value="1"/>
</dbReference>
<evidence type="ECO:0000256" key="8">
    <source>
        <dbReference type="ARBA" id="ARBA00022723"/>
    </source>
</evidence>
<evidence type="ECO:0000256" key="13">
    <source>
        <dbReference type="HAMAP-Rule" id="MF_01694"/>
    </source>
</evidence>
<comment type="subunit">
    <text evidence="13">Homodimer.</text>
</comment>
<comment type="cofactor">
    <cofactor evidence="13">
        <name>[4Fe-4S] cluster</name>
        <dbReference type="ChEBI" id="CHEBI:49883"/>
    </cofactor>
    <text evidence="13">Binds 1 [4Fe-4S] cluster. The cluster is coordinated with 3 cysteines and an exchangeable S-adenosyl-L-methionine.</text>
</comment>
<feature type="binding site" evidence="13">
    <location>
        <position position="58"/>
    </location>
    <ligand>
        <name>[4Fe-4S] cluster</name>
        <dbReference type="ChEBI" id="CHEBI:49883"/>
        <note>4Fe-4S-S-AdoMet</note>
    </ligand>
</feature>
<dbReference type="InterPro" id="IPR010722">
    <property type="entry name" value="BATS_dom"/>
</dbReference>
<dbReference type="SMART" id="SM00729">
    <property type="entry name" value="Elp3"/>
    <property type="match status" value="1"/>
</dbReference>
<accession>A0ABV4TRG3</accession>
<dbReference type="SFLD" id="SFLDS00029">
    <property type="entry name" value="Radical_SAM"/>
    <property type="match status" value="1"/>
</dbReference>
<evidence type="ECO:0000256" key="3">
    <source>
        <dbReference type="ARBA" id="ARBA00012236"/>
    </source>
</evidence>
<comment type="catalytic activity">
    <reaction evidence="12 13">
        <text>(4R,5S)-dethiobiotin + (sulfur carrier)-SH + 2 reduced [2Fe-2S]-[ferredoxin] + 2 S-adenosyl-L-methionine = (sulfur carrier)-H + biotin + 2 5'-deoxyadenosine + 2 L-methionine + 2 oxidized [2Fe-2S]-[ferredoxin]</text>
        <dbReference type="Rhea" id="RHEA:22060"/>
        <dbReference type="Rhea" id="RHEA-COMP:10000"/>
        <dbReference type="Rhea" id="RHEA-COMP:10001"/>
        <dbReference type="Rhea" id="RHEA-COMP:14737"/>
        <dbReference type="Rhea" id="RHEA-COMP:14739"/>
        <dbReference type="ChEBI" id="CHEBI:17319"/>
        <dbReference type="ChEBI" id="CHEBI:29917"/>
        <dbReference type="ChEBI" id="CHEBI:33737"/>
        <dbReference type="ChEBI" id="CHEBI:33738"/>
        <dbReference type="ChEBI" id="CHEBI:57586"/>
        <dbReference type="ChEBI" id="CHEBI:57844"/>
        <dbReference type="ChEBI" id="CHEBI:59789"/>
        <dbReference type="ChEBI" id="CHEBI:64428"/>
        <dbReference type="ChEBI" id="CHEBI:149473"/>
        <dbReference type="EC" id="2.8.1.6"/>
    </reaction>
</comment>
<evidence type="ECO:0000313" key="15">
    <source>
        <dbReference type="EMBL" id="MFA9459724.1"/>
    </source>
</evidence>
<dbReference type="EMBL" id="JBGUAW010000002">
    <property type="protein sequence ID" value="MFA9459724.1"/>
    <property type="molecule type" value="Genomic_DNA"/>
</dbReference>
<comment type="cofactor">
    <cofactor evidence="13">
        <name>[2Fe-2S] cluster</name>
        <dbReference type="ChEBI" id="CHEBI:190135"/>
    </cofactor>
    <text evidence="13">Binds 1 [2Fe-2S] cluster. The cluster is coordinated with 3 cysteines and 1 arginine.</text>
</comment>
<dbReference type="SFLD" id="SFLDG01060">
    <property type="entry name" value="BATS_domain_containing"/>
    <property type="match status" value="1"/>
</dbReference>
<protein>
    <recommendedName>
        <fullName evidence="3 13">Biotin synthase</fullName>
        <ecNumber evidence="3 13">2.8.1.6</ecNumber>
    </recommendedName>
</protein>
<keyword evidence="11 13" id="KW-0411">Iron-sulfur</keyword>
<gene>
    <name evidence="13 15" type="primary">bioB</name>
    <name evidence="15" type="ORF">ACERLL_02655</name>
</gene>
<proteinExistence type="inferred from homology"/>
<evidence type="ECO:0000256" key="7">
    <source>
        <dbReference type="ARBA" id="ARBA00022714"/>
    </source>
</evidence>
<dbReference type="PANTHER" id="PTHR22976:SF2">
    <property type="entry name" value="BIOTIN SYNTHASE, MITOCHONDRIAL"/>
    <property type="match status" value="1"/>
</dbReference>
<feature type="binding site" evidence="13">
    <location>
        <position position="55"/>
    </location>
    <ligand>
        <name>[4Fe-4S] cluster</name>
        <dbReference type="ChEBI" id="CHEBI:49883"/>
        <note>4Fe-4S-S-AdoMet</note>
    </ligand>
</feature>
<dbReference type="SMART" id="SM00876">
    <property type="entry name" value="BATS"/>
    <property type="match status" value="1"/>
</dbReference>
<keyword evidence="7 13" id="KW-0001">2Fe-2S</keyword>
<dbReference type="Pfam" id="PF04055">
    <property type="entry name" value="Radical_SAM"/>
    <property type="match status" value="1"/>
</dbReference>
<evidence type="ECO:0000256" key="5">
    <source>
        <dbReference type="ARBA" id="ARBA00022679"/>
    </source>
</evidence>
<evidence type="ECO:0000256" key="12">
    <source>
        <dbReference type="ARBA" id="ARBA00051157"/>
    </source>
</evidence>
<evidence type="ECO:0000256" key="11">
    <source>
        <dbReference type="ARBA" id="ARBA00023014"/>
    </source>
</evidence>
<dbReference type="SFLD" id="SFLDF00272">
    <property type="entry name" value="biotin_synthase"/>
    <property type="match status" value="1"/>
</dbReference>
<dbReference type="PROSITE" id="PS51918">
    <property type="entry name" value="RADICAL_SAM"/>
    <property type="match status" value="1"/>
</dbReference>
<sequence length="323" mass="35186">MPDSPSVEAVQELLEKPFMDLVYEAQTVHRRHFRPGAVQVSSLLSVKTGGCPEDCGYCSQAARYHTGTERDGLMEVDQVLERARAAREAGATRFCLSAAWRGPKDKDLDQVVEMVSAVKGMGMETCATLGMLRDGQAERLAEAGLDYYNHNLDTSPDHYDEVISTRTYSDRLDTLQKVQEAGMNVCCGGILGLGEERPDRAGLIAQLAALEPQPQSVPINNLVPVPGTPMEDNEPVDVVEFIRTVAAARICLPTSYIRLAAGRLSMSEAEQALCFMAGANSIFYGEQLLTTPNPNENSDRALLDKLGMTIEEAAQDSRAESEV</sequence>
<evidence type="ECO:0000256" key="6">
    <source>
        <dbReference type="ARBA" id="ARBA00022691"/>
    </source>
</evidence>
<keyword evidence="6 13" id="KW-0949">S-adenosyl-L-methionine</keyword>
<dbReference type="InterPro" id="IPR006638">
    <property type="entry name" value="Elp3/MiaA/NifB-like_rSAM"/>
</dbReference>
<reference evidence="15 16" key="1">
    <citation type="submission" date="2024-08" db="EMBL/GenBank/DDBJ databases">
        <title>Whole-genome sequencing of halo(alkali)philic microorganisms from hypersaline lakes.</title>
        <authorList>
            <person name="Sorokin D.Y."/>
            <person name="Merkel A.Y."/>
            <person name="Messina E."/>
            <person name="Yakimov M."/>
        </authorList>
    </citation>
    <scope>NUCLEOTIDE SEQUENCE [LARGE SCALE GENOMIC DNA]</scope>
    <source>
        <strain evidence="15 16">Cl-TMA</strain>
    </source>
</reference>
<dbReference type="RefSeq" id="WP_373654512.1">
    <property type="nucleotide sequence ID" value="NZ_JBGUAW010000002.1"/>
</dbReference>
<dbReference type="HAMAP" id="MF_01694">
    <property type="entry name" value="BioB"/>
    <property type="match status" value="1"/>
</dbReference>
<dbReference type="InterPro" id="IPR013785">
    <property type="entry name" value="Aldolase_TIM"/>
</dbReference>
<comment type="pathway">
    <text evidence="1 13">Cofactor biosynthesis; biotin biosynthesis; biotin from 7,8-diaminononanoate: step 2/2.</text>
</comment>
<keyword evidence="5 13" id="KW-0808">Transferase</keyword>
<feature type="binding site" evidence="13">
    <location>
        <position position="258"/>
    </location>
    <ligand>
        <name>[2Fe-2S] cluster</name>
        <dbReference type="ChEBI" id="CHEBI:190135"/>
    </ligand>
</feature>
<dbReference type="GO" id="GO:0004076">
    <property type="term" value="F:biotin synthase activity"/>
    <property type="evidence" value="ECO:0007669"/>
    <property type="project" value="UniProtKB-EC"/>
</dbReference>
<dbReference type="Gene3D" id="3.20.20.70">
    <property type="entry name" value="Aldolase class I"/>
    <property type="match status" value="1"/>
</dbReference>
<keyword evidence="8 13" id="KW-0479">Metal-binding</keyword>
<comment type="function">
    <text evidence="13">Catalyzes the conversion of dethiobiotin (DTB) to biotin by the insertion of a sulfur atom into dethiobiotin via a radical-based mechanism.</text>
</comment>
<dbReference type="InterPro" id="IPR007197">
    <property type="entry name" value="rSAM"/>
</dbReference>
<keyword evidence="10 13" id="KW-0408">Iron</keyword>
<evidence type="ECO:0000256" key="9">
    <source>
        <dbReference type="ARBA" id="ARBA00022756"/>
    </source>
</evidence>
<feature type="binding site" evidence="13">
    <location>
        <position position="126"/>
    </location>
    <ligand>
        <name>[2Fe-2S] cluster</name>
        <dbReference type="ChEBI" id="CHEBI:190135"/>
    </ligand>
</feature>
<evidence type="ECO:0000256" key="10">
    <source>
        <dbReference type="ARBA" id="ARBA00023004"/>
    </source>
</evidence>
<dbReference type="SUPFAM" id="SSF102114">
    <property type="entry name" value="Radical SAM enzymes"/>
    <property type="match status" value="1"/>
</dbReference>
<dbReference type="Pfam" id="PF06968">
    <property type="entry name" value="BATS"/>
    <property type="match status" value="1"/>
</dbReference>
<dbReference type="Proteomes" id="UP001575181">
    <property type="component" value="Unassembled WGS sequence"/>
</dbReference>
<evidence type="ECO:0000259" key="14">
    <source>
        <dbReference type="PROSITE" id="PS51918"/>
    </source>
</evidence>
<evidence type="ECO:0000256" key="2">
    <source>
        <dbReference type="ARBA" id="ARBA00010765"/>
    </source>
</evidence>
<dbReference type="NCBIfam" id="TIGR00433">
    <property type="entry name" value="bioB"/>
    <property type="match status" value="1"/>
</dbReference>
<feature type="domain" description="Radical SAM core" evidence="14">
    <location>
        <begin position="36"/>
        <end position="263"/>
    </location>
</feature>
<dbReference type="InterPro" id="IPR002684">
    <property type="entry name" value="Biotin_synth/BioAB"/>
</dbReference>
<keyword evidence="4 13" id="KW-0004">4Fe-4S</keyword>
<keyword evidence="16" id="KW-1185">Reference proteome</keyword>
<comment type="caution">
    <text evidence="15">The sequence shown here is derived from an EMBL/GenBank/DDBJ whole genome shotgun (WGS) entry which is preliminary data.</text>
</comment>
<dbReference type="InterPro" id="IPR058240">
    <property type="entry name" value="rSAM_sf"/>
</dbReference>
<dbReference type="PANTHER" id="PTHR22976">
    <property type="entry name" value="BIOTIN SYNTHASE"/>
    <property type="match status" value="1"/>
</dbReference>
<organism evidence="15 16">
    <name type="scientific">Thiohalorhabdus methylotrophus</name>
    <dbReference type="NCBI Taxonomy" id="3242694"/>
    <lineage>
        <taxon>Bacteria</taxon>
        <taxon>Pseudomonadati</taxon>
        <taxon>Pseudomonadota</taxon>
        <taxon>Gammaproteobacteria</taxon>
        <taxon>Thiohalorhabdales</taxon>
        <taxon>Thiohalorhabdaceae</taxon>
        <taxon>Thiohalorhabdus</taxon>
    </lineage>
</organism>
<name>A0ABV4TRG3_9GAMM</name>
<dbReference type="PIRSF" id="PIRSF001619">
    <property type="entry name" value="Biotin_synth"/>
    <property type="match status" value="1"/>
</dbReference>
<dbReference type="SFLD" id="SFLDG01278">
    <property type="entry name" value="biotin_synthase_like"/>
    <property type="match status" value="1"/>
</dbReference>